<reference evidence="4" key="1">
    <citation type="submission" date="2016-11" db="UniProtKB">
        <authorList>
            <consortium name="WormBaseParasite"/>
        </authorList>
    </citation>
    <scope>IDENTIFICATION</scope>
</reference>
<organism evidence="3 4">
    <name type="scientific">Heterorhabditis bacteriophora</name>
    <name type="common">Entomopathogenic nematode worm</name>
    <dbReference type="NCBI Taxonomy" id="37862"/>
    <lineage>
        <taxon>Eukaryota</taxon>
        <taxon>Metazoa</taxon>
        <taxon>Ecdysozoa</taxon>
        <taxon>Nematoda</taxon>
        <taxon>Chromadorea</taxon>
        <taxon>Rhabditida</taxon>
        <taxon>Rhabditina</taxon>
        <taxon>Rhabditomorpha</taxon>
        <taxon>Strongyloidea</taxon>
        <taxon>Heterorhabditidae</taxon>
        <taxon>Heterorhabditis</taxon>
    </lineage>
</organism>
<evidence type="ECO:0000313" key="4">
    <source>
        <dbReference type="WBParaSite" id="Hba_18752"/>
    </source>
</evidence>
<proteinExistence type="predicted"/>
<evidence type="ECO:0000313" key="3">
    <source>
        <dbReference type="Proteomes" id="UP000095283"/>
    </source>
</evidence>
<dbReference type="Proteomes" id="UP000095283">
    <property type="component" value="Unplaced"/>
</dbReference>
<dbReference type="Pfam" id="PF10254">
    <property type="entry name" value="Pacs-1"/>
    <property type="match status" value="1"/>
</dbReference>
<accession>A0A1I7XLU6</accession>
<feature type="region of interest" description="Disordered" evidence="1">
    <location>
        <begin position="433"/>
        <end position="476"/>
    </location>
</feature>
<evidence type="ECO:0000259" key="2">
    <source>
        <dbReference type="Pfam" id="PF10254"/>
    </source>
</evidence>
<evidence type="ECO:0000256" key="1">
    <source>
        <dbReference type="SAM" id="MobiDB-lite"/>
    </source>
</evidence>
<feature type="compositionally biased region" description="Low complexity" evidence="1">
    <location>
        <begin position="456"/>
        <end position="469"/>
    </location>
</feature>
<sequence>MFRSRDTRINSKSAHAHRKNNLRQRFVTLLRKFKVPDDEVLASSRSASVALVPTDKELQDLFEELENMSDSGPEMAADEISIGSNPRPVLRPYFTRSREVLPAIYDRVSGFFIFYTMHNPNLLLNVILIFQDADIASDSDGDGDDLEWSSETENAKENCQGFGSSQTTIKDLTIMQQIPHIVGPSTPVKPQTRVGSTCSAPLASSASLLGMPHSLTTGSIARKGEKIDCSKNISILDQLSLLLSDSGVSRDCIWLCSLSDFPHLSSLSITMINCSSSTFIKQAMAQIVNKIQNFCNSNSANPPITYIGIMGGDKIVGQVVRAYVDCLHHKSSSNWLQYLRFVLLPCPHSLMARLIDGIDPAIDQLSRDIWERWADLSTFEKASINDRLEKWSSGTGGCFSLPIGEALLQLADRGGELEAGRVFVPFLSEVRVGQTEDDSESAGTSPRGGTDDKEPSGATSMPSGSSCSPPNSPHIRTDVHEMHVEYWLGKDCGNENVCLAYSQNTTPTSKKDSSKGSMKAAFRTLIVSRVSSHPLLSLTFVKEKRKEKMLQKLGMKKGQKSDMEGPPVQISHVARLLCSGTSKHSDLIG</sequence>
<feature type="region of interest" description="Disordered" evidence="1">
    <location>
        <begin position="140"/>
        <end position="163"/>
    </location>
</feature>
<dbReference type="PANTHER" id="PTHR13280:SF17">
    <property type="entry name" value="KRUEPPEL TARGET AT 95D, ISOFORM A"/>
    <property type="match status" value="1"/>
</dbReference>
<dbReference type="WBParaSite" id="Hba_18752">
    <property type="protein sequence ID" value="Hba_18752"/>
    <property type="gene ID" value="Hba_18752"/>
</dbReference>
<name>A0A1I7XLU6_HETBA</name>
<feature type="domain" description="Phosphofurin acidic cluster sorting protein 1/2 C-terminal" evidence="2">
    <location>
        <begin position="249"/>
        <end position="585"/>
    </location>
</feature>
<feature type="compositionally biased region" description="Acidic residues" evidence="1">
    <location>
        <begin position="140"/>
        <end position="150"/>
    </location>
</feature>
<dbReference type="AlphaFoldDB" id="A0A1I7XLU6"/>
<dbReference type="PANTHER" id="PTHR13280">
    <property type="entry name" value="PHOSPHOFURIN ACIDIC CLUSTER SORTING PROTEIN"/>
    <property type="match status" value="1"/>
</dbReference>
<protein>
    <submittedName>
        <fullName evidence="4">Phosphofurin acidic cluster sorting protein 2</fullName>
    </submittedName>
</protein>
<keyword evidence="3" id="KW-1185">Reference proteome</keyword>
<dbReference type="GO" id="GO:0072659">
    <property type="term" value="P:protein localization to plasma membrane"/>
    <property type="evidence" value="ECO:0007669"/>
    <property type="project" value="TreeGrafter"/>
</dbReference>
<dbReference type="InterPro" id="IPR019381">
    <property type="entry name" value="PACS1/2_C"/>
</dbReference>